<gene>
    <name evidence="2" type="ORF">HMPREF2132_02060</name>
</gene>
<dbReference type="Proteomes" id="UP000029533">
    <property type="component" value="Unassembled WGS sequence"/>
</dbReference>
<dbReference type="RefSeq" id="WP_036868583.1">
    <property type="nucleotide sequence ID" value="NZ_JRNJ01000022.1"/>
</dbReference>
<evidence type="ECO:0008006" key="4">
    <source>
        <dbReference type="Google" id="ProtNLM"/>
    </source>
</evidence>
<name>A0AAW3FHX7_9BACT</name>
<feature type="region of interest" description="Disordered" evidence="1">
    <location>
        <begin position="139"/>
        <end position="178"/>
    </location>
</feature>
<dbReference type="AlphaFoldDB" id="A0AAW3FHX7"/>
<organism evidence="2 3">
    <name type="scientific">Prevotella histicola JCM 15637 = DNF00424</name>
    <dbReference type="NCBI Taxonomy" id="1236504"/>
    <lineage>
        <taxon>Bacteria</taxon>
        <taxon>Pseudomonadati</taxon>
        <taxon>Bacteroidota</taxon>
        <taxon>Bacteroidia</taxon>
        <taxon>Bacteroidales</taxon>
        <taxon>Prevotellaceae</taxon>
        <taxon>Prevotella</taxon>
    </lineage>
</organism>
<reference evidence="2 3" key="1">
    <citation type="submission" date="2014-07" db="EMBL/GenBank/DDBJ databases">
        <authorList>
            <person name="McCorrison J."/>
            <person name="Sanka R."/>
            <person name="Torralba M."/>
            <person name="Gillis M."/>
            <person name="Haft D.H."/>
            <person name="Methe B."/>
            <person name="Sutton G."/>
            <person name="Nelson K.E."/>
        </authorList>
    </citation>
    <scope>NUCLEOTIDE SEQUENCE [LARGE SCALE GENOMIC DNA]</scope>
    <source>
        <strain evidence="2 3">DNF00424</strain>
    </source>
</reference>
<comment type="caution">
    <text evidence="2">The sequence shown here is derived from an EMBL/GenBank/DDBJ whole genome shotgun (WGS) entry which is preliminary data.</text>
</comment>
<proteinExistence type="predicted"/>
<evidence type="ECO:0000313" key="2">
    <source>
        <dbReference type="EMBL" id="KGF29979.1"/>
    </source>
</evidence>
<protein>
    <recommendedName>
        <fullName evidence="4">HU domain-containing protein</fullName>
    </recommendedName>
</protein>
<dbReference type="EMBL" id="JRNJ01000022">
    <property type="protein sequence ID" value="KGF29979.1"/>
    <property type="molecule type" value="Genomic_DNA"/>
</dbReference>
<evidence type="ECO:0000313" key="3">
    <source>
        <dbReference type="Proteomes" id="UP000029533"/>
    </source>
</evidence>
<feature type="compositionally biased region" description="Low complexity" evidence="1">
    <location>
        <begin position="168"/>
        <end position="178"/>
    </location>
</feature>
<sequence length="178" mass="19035">MAGKNINYTVVERTSPISKKHYVMSQVIPTGSLSFEQLCEDACQGTTLDPLEMQTAVKFYMKAAQKNLLRGFRVPLGPSFLILYPKLEMSVTDKDGKVAKLEDVTAAKAHPTLACTVAPNYSRAFRMAASFQRVTPKGVVVPEPGEDINEDNKKGDPTTGGGGGTEGGTPVPGNTIEG</sequence>
<accession>A0AAW3FHX7</accession>
<evidence type="ECO:0000256" key="1">
    <source>
        <dbReference type="SAM" id="MobiDB-lite"/>
    </source>
</evidence>
<feature type="compositionally biased region" description="Gly residues" evidence="1">
    <location>
        <begin position="158"/>
        <end position="167"/>
    </location>
</feature>